<dbReference type="InterPro" id="IPR013085">
    <property type="entry name" value="U1-CZ_Znf_C2H2"/>
</dbReference>
<dbReference type="OrthoDB" id="191651at2759"/>
<dbReference type="PANTHER" id="PTHR13173">
    <property type="entry name" value="WW DOMAIN BINDING PROTEIN 4"/>
    <property type="match status" value="1"/>
</dbReference>
<keyword evidence="3" id="KW-0862">Zinc</keyword>
<feature type="region of interest" description="Disordered" evidence="4">
    <location>
        <begin position="206"/>
        <end position="261"/>
    </location>
</feature>
<organism evidence="6 7">
    <name type="scientific">Ophiocordyceps sinensis</name>
    <dbReference type="NCBI Taxonomy" id="72228"/>
    <lineage>
        <taxon>Eukaryota</taxon>
        <taxon>Fungi</taxon>
        <taxon>Dikarya</taxon>
        <taxon>Ascomycota</taxon>
        <taxon>Pezizomycotina</taxon>
        <taxon>Sordariomycetes</taxon>
        <taxon>Hypocreomycetidae</taxon>
        <taxon>Hypocreales</taxon>
        <taxon>Ophiocordycipitaceae</taxon>
        <taxon>Ophiocordyceps</taxon>
    </lineage>
</organism>
<evidence type="ECO:0000259" key="5">
    <source>
        <dbReference type="SMART" id="SM00451"/>
    </source>
</evidence>
<evidence type="ECO:0000256" key="3">
    <source>
        <dbReference type="ARBA" id="ARBA00022833"/>
    </source>
</evidence>
<dbReference type="InterPro" id="IPR036236">
    <property type="entry name" value="Znf_C2H2_sf"/>
</dbReference>
<accession>A0A8H4PKF6</accession>
<feature type="region of interest" description="Disordered" evidence="4">
    <location>
        <begin position="135"/>
        <end position="167"/>
    </location>
</feature>
<dbReference type="AlphaFoldDB" id="A0A8H4PKF6"/>
<dbReference type="SMART" id="SM00451">
    <property type="entry name" value="ZnF_U1"/>
    <property type="match status" value="1"/>
</dbReference>
<reference evidence="6 7" key="1">
    <citation type="journal article" date="2020" name="Genome Biol. Evol.">
        <title>A new high-quality draft genome assembly of the Chinese cordyceps Ophiocordyceps sinensis.</title>
        <authorList>
            <person name="Shu R."/>
            <person name="Zhang J."/>
            <person name="Meng Q."/>
            <person name="Zhang H."/>
            <person name="Zhou G."/>
            <person name="Li M."/>
            <person name="Wu P."/>
            <person name="Zhao Y."/>
            <person name="Chen C."/>
            <person name="Qin Q."/>
        </authorList>
    </citation>
    <scope>NUCLEOTIDE SEQUENCE [LARGE SCALE GENOMIC DNA]</scope>
    <source>
        <strain evidence="6 7">IOZ07</strain>
    </source>
</reference>
<dbReference type="GO" id="GO:0000398">
    <property type="term" value="P:mRNA splicing, via spliceosome"/>
    <property type="evidence" value="ECO:0007669"/>
    <property type="project" value="InterPro"/>
</dbReference>
<dbReference type="SUPFAM" id="SSF57667">
    <property type="entry name" value="beta-beta-alpha zinc fingers"/>
    <property type="match status" value="1"/>
</dbReference>
<comment type="caution">
    <text evidence="6">The sequence shown here is derived from an EMBL/GenBank/DDBJ whole genome shotgun (WGS) entry which is preliminary data.</text>
</comment>
<dbReference type="GO" id="GO:0003723">
    <property type="term" value="F:RNA binding"/>
    <property type="evidence" value="ECO:0007669"/>
    <property type="project" value="TreeGrafter"/>
</dbReference>
<keyword evidence="1" id="KW-0479">Metal-binding</keyword>
<dbReference type="InterPro" id="IPR040023">
    <property type="entry name" value="WBP4"/>
</dbReference>
<dbReference type="GO" id="GO:0071011">
    <property type="term" value="C:precatalytic spliceosome"/>
    <property type="evidence" value="ECO:0007669"/>
    <property type="project" value="TreeGrafter"/>
</dbReference>
<dbReference type="InterPro" id="IPR003604">
    <property type="entry name" value="Matrin/U1-like-C_Znf_C2H2"/>
</dbReference>
<proteinExistence type="predicted"/>
<evidence type="ECO:0000313" key="6">
    <source>
        <dbReference type="EMBL" id="KAF4504444.1"/>
    </source>
</evidence>
<dbReference type="Pfam" id="PF06220">
    <property type="entry name" value="zf-U1"/>
    <property type="match status" value="1"/>
</dbReference>
<dbReference type="Proteomes" id="UP000557566">
    <property type="component" value="Unassembled WGS sequence"/>
</dbReference>
<protein>
    <recommendedName>
        <fullName evidence="5">U1-type domain-containing protein</fullName>
    </recommendedName>
</protein>
<dbReference type="EMBL" id="JAAVMX010000009">
    <property type="protein sequence ID" value="KAF4504444.1"/>
    <property type="molecule type" value="Genomic_DNA"/>
</dbReference>
<dbReference type="PANTHER" id="PTHR13173:SF10">
    <property type="entry name" value="WW DOMAIN-BINDING PROTEIN 4"/>
    <property type="match status" value="1"/>
</dbReference>
<evidence type="ECO:0000256" key="1">
    <source>
        <dbReference type="ARBA" id="ARBA00022723"/>
    </source>
</evidence>
<evidence type="ECO:0000256" key="2">
    <source>
        <dbReference type="ARBA" id="ARBA00022771"/>
    </source>
</evidence>
<feature type="region of interest" description="Disordered" evidence="4">
    <location>
        <begin position="71"/>
        <end position="97"/>
    </location>
</feature>
<feature type="domain" description="U1-type" evidence="5">
    <location>
        <begin position="8"/>
        <end position="43"/>
    </location>
</feature>
<name>A0A8H4PKF6_9HYPO</name>
<gene>
    <name evidence="6" type="ORF">G6O67_007894</name>
</gene>
<evidence type="ECO:0000313" key="7">
    <source>
        <dbReference type="Proteomes" id="UP000557566"/>
    </source>
</evidence>
<dbReference type="GO" id="GO:0008270">
    <property type="term" value="F:zinc ion binding"/>
    <property type="evidence" value="ECO:0007669"/>
    <property type="project" value="UniProtKB-KW"/>
</dbReference>
<keyword evidence="2" id="KW-0863">Zinc-finger</keyword>
<sequence>MSEHWKSTPKYWCKHCACYVRDTKLEKQNHEATARHQGAIKRSLRTLHYAHEREERDKVRAQQEIARLNGVVTHSGPRPTTSAAHPKPAASAESDLKRQRDQLAELGVAVPSMFRQEMAMAGEWTVTNSRVVEGEDEHGKAGAGTEAVATGVRKRDEVTEEQRDEEEALERLFKKPRTWGRDSKMAAQDGDPELDALLSGTAIRLKKQASDDEDAAVKEETTDGGTRVKKEGAVDDDGARVKREDDADEAEAETRKAAVKADGAVGEAVVFKKRKAKGIRTR</sequence>
<feature type="compositionally biased region" description="Basic and acidic residues" evidence="4">
    <location>
        <begin position="215"/>
        <end position="245"/>
    </location>
</feature>
<keyword evidence="7" id="KW-1185">Reference proteome</keyword>
<evidence type="ECO:0000256" key="4">
    <source>
        <dbReference type="SAM" id="MobiDB-lite"/>
    </source>
</evidence>